<dbReference type="VEuPathDB" id="TriTrypDB:ADEAN_000829100"/>
<feature type="region of interest" description="Disordered" evidence="1">
    <location>
        <begin position="134"/>
        <end position="155"/>
    </location>
</feature>
<feature type="compositionally biased region" description="Basic residues" evidence="1">
    <location>
        <begin position="193"/>
        <end position="202"/>
    </location>
</feature>
<dbReference type="AlphaFoldDB" id="A0A7G2CLP2"/>
<organism evidence="2 3">
    <name type="scientific">Angomonas deanei</name>
    <dbReference type="NCBI Taxonomy" id="59799"/>
    <lineage>
        <taxon>Eukaryota</taxon>
        <taxon>Discoba</taxon>
        <taxon>Euglenozoa</taxon>
        <taxon>Kinetoplastea</taxon>
        <taxon>Metakinetoplastina</taxon>
        <taxon>Trypanosomatida</taxon>
        <taxon>Trypanosomatidae</taxon>
        <taxon>Strigomonadinae</taxon>
        <taxon>Angomonas</taxon>
    </lineage>
</organism>
<gene>
    <name evidence="2" type="ORF">ADEAN_000829100</name>
</gene>
<feature type="compositionally biased region" description="Basic and acidic residues" evidence="1">
    <location>
        <begin position="134"/>
        <end position="148"/>
    </location>
</feature>
<accession>A0A7G2CLP2</accession>
<reference evidence="2 3" key="1">
    <citation type="submission" date="2020-08" db="EMBL/GenBank/DDBJ databases">
        <authorList>
            <person name="Newling K."/>
            <person name="Davey J."/>
            <person name="Forrester S."/>
        </authorList>
    </citation>
    <scope>NUCLEOTIDE SEQUENCE [LARGE SCALE GENOMIC DNA]</scope>
    <source>
        <strain evidence="3">Crithidia deanei Carvalho (ATCC PRA-265)</strain>
    </source>
</reference>
<evidence type="ECO:0000256" key="1">
    <source>
        <dbReference type="SAM" id="MobiDB-lite"/>
    </source>
</evidence>
<proteinExistence type="predicted"/>
<protein>
    <submittedName>
        <fullName evidence="2">Uncharacterized protein</fullName>
    </submittedName>
</protein>
<sequence>MSAEEEKREITAEEKSRPQRKAALFLDDTEKFTFDFGVEEDKELSADTGRDEEAGFLKRIKEVQENKELSKEEELACNTTLVREAAEKGRHVGASLLTAEVVAQLAADNLRATSEKLFTFENVWTAHAREKYLSDKRKREKTEDKKTSEEEDSNSLTLRDACVMFSGSLRRYNDASRRSLRAKQKEKNEALAKQRKRTRDAN</sequence>
<feature type="region of interest" description="Disordered" evidence="1">
    <location>
        <begin position="175"/>
        <end position="202"/>
    </location>
</feature>
<keyword evidence="3" id="KW-1185">Reference proteome</keyword>
<feature type="compositionally biased region" description="Basic and acidic residues" evidence="1">
    <location>
        <begin position="175"/>
        <end position="192"/>
    </location>
</feature>
<evidence type="ECO:0000313" key="2">
    <source>
        <dbReference type="EMBL" id="CAD2220768.1"/>
    </source>
</evidence>
<dbReference type="Proteomes" id="UP000515908">
    <property type="component" value="Chromosome 18"/>
</dbReference>
<name>A0A7G2CLP2_9TRYP</name>
<evidence type="ECO:0000313" key="3">
    <source>
        <dbReference type="Proteomes" id="UP000515908"/>
    </source>
</evidence>
<dbReference type="EMBL" id="LR877162">
    <property type="protein sequence ID" value="CAD2220768.1"/>
    <property type="molecule type" value="Genomic_DNA"/>
</dbReference>